<evidence type="ECO:0000313" key="2">
    <source>
        <dbReference type="EMBL" id="KAJ1647913.1"/>
    </source>
</evidence>
<dbReference type="PANTHER" id="PTHR28608:SF1">
    <property type="entry name" value="INTEGRATOR COMPLEX SUBUNIT 2"/>
    <property type="match status" value="1"/>
</dbReference>
<sequence length="1345" mass="147333">MPNAPQHHTTGESSSELAPAGGVSLAVQTPVATIDTAVNGVSELNAFSSRDSLAYGNGAVSDGYEDEDVNEVEEEEEEEEEVMGGGCVVPSNHSAITKLTESAEYTSNDGSWCVLNDIGPRQGSYEKAATTQADESMTPHVSESHGLAGTIGSANTISKEQALKEDRKNSSDIPKDADSSKPSNAPISSLVFSATQPQIEPSLLIPPLLQQGHSAEYTTSLLYSDSAGETASFDDNWPVSSPKDYAAVAREAHSHWRSRTKQPTGILEQASADIRDFMVGSVRRRLRLVLIQLHDLLDKAPKIYELLERKCILDASSVTQSRIDRALNSLWGELKARCSLLILDKEISHSIVGQSPLADHDEYTDKIEAVQMLVRSALEDIVENCTLLWELFGDSVRGLVLIGSGALVLGHMWRSAKKSGLECLEIQRSLVSVLLESYVMLPDLYKVAIKDVMESILASADLPGMRVVRTGLHRYRVLPGVLFRSMAQSLGTQARVDEIRLFLDRLFCPGASSWIGHSASGARPKYFQAGTEIKGMLINSFDALSPESRRQHALSYIRAVSGLIGYLRLDVSEIDFAFFKETAEASLSTRSTDACAAFFLVLVGFSSQLSVQQITNAAFGISSFPSALQIDCLIAHLVTDQVKDVDSFISLVLDMDFAYPRDRLFYLKEIATSDAATYFRGPNLCRRLVAKAATTGTTGTTGLTLRPDNSSALQRSAVLHCLQNAMFQSCGIDVREWITDLIRTVDAATANECVGLVKAYAEAIFSSSLITPIPETLLWSEFSAQKIGNLSGRCAPPSQVLFLLYILYYCENLLEQPKRLCSAFVSVGRRPTISSQTLANGAQSRSSALGTASNGSIVRGGATGSSQSGSHRSGIELSSPLSSCFDAVKRGEYSDQLLDSLPILWIFHCVSTDQRYQFLWPELLAMATAQHPDQLDTVSVLQRELTAGVVDKRIDHATDTMPLGIIDFMRLVKASHTLSNRIHVLAESDGAMCVRNLRFIVEEYSRLPAPVRIETCGLLAENLCLAALINISDGQFTASVRETWLSLHALNPHAVSAAAVNAWRSASESIKPRQTVQDIWLDPLVIFRSDPRIFESTSLMDILLTVLGEFLVLSRSTMRRIFTLRQKENSTLKRSHLTAIIQLQESSALQMLIEIAQYVNSEDAKWLVYEFIHARFLEQRTIQKLVHFQAYSIDSIFGMVSYVPSMHACSEFIPELLMQSAPRLQLFAIKLASAITTKYPIPANESMAKEVILPHIQTTLVQIAGTSAAEKLSISNAMLSAVVDIDLAFPLIHNECRRLAIAVRDSATDKARGVLHAQTSQTSQTSQNSQSQQLIVAQWIGCCEH</sequence>
<protein>
    <submittedName>
        <fullName evidence="2">Uncharacterized protein</fullName>
    </submittedName>
</protein>
<keyword evidence="3" id="KW-1185">Reference proteome</keyword>
<feature type="region of interest" description="Disordered" evidence="1">
    <location>
        <begin position="124"/>
        <end position="187"/>
    </location>
</feature>
<evidence type="ECO:0000313" key="3">
    <source>
        <dbReference type="Proteomes" id="UP001145021"/>
    </source>
</evidence>
<feature type="compositionally biased region" description="Polar residues" evidence="1">
    <location>
        <begin position="129"/>
        <end position="141"/>
    </location>
</feature>
<evidence type="ECO:0000256" key="1">
    <source>
        <dbReference type="SAM" id="MobiDB-lite"/>
    </source>
</evidence>
<comment type="caution">
    <text evidence="2">The sequence shown here is derived from an EMBL/GenBank/DDBJ whole genome shotgun (WGS) entry which is preliminary data.</text>
</comment>
<name>A0A9W7XRD6_9FUNG</name>
<dbReference type="PANTHER" id="PTHR28608">
    <property type="entry name" value="INTEGRATOR COMPLEX SUBUNIT 2"/>
    <property type="match status" value="1"/>
</dbReference>
<dbReference type="EMBL" id="JANBOH010000016">
    <property type="protein sequence ID" value="KAJ1647913.1"/>
    <property type="molecule type" value="Genomic_DNA"/>
</dbReference>
<feature type="compositionally biased region" description="Basic and acidic residues" evidence="1">
    <location>
        <begin position="161"/>
        <end position="179"/>
    </location>
</feature>
<proteinExistence type="predicted"/>
<dbReference type="Pfam" id="PF14750">
    <property type="entry name" value="INTS2"/>
    <property type="match status" value="1"/>
</dbReference>
<dbReference type="GO" id="GO:0032039">
    <property type="term" value="C:integrator complex"/>
    <property type="evidence" value="ECO:0007669"/>
    <property type="project" value="InterPro"/>
</dbReference>
<dbReference type="GO" id="GO:0034472">
    <property type="term" value="P:snRNA 3'-end processing"/>
    <property type="evidence" value="ECO:0007669"/>
    <property type="project" value="TreeGrafter"/>
</dbReference>
<feature type="compositionally biased region" description="Polar residues" evidence="1">
    <location>
        <begin position="1"/>
        <end position="16"/>
    </location>
</feature>
<feature type="non-terminal residue" evidence="2">
    <location>
        <position position="1"/>
    </location>
</feature>
<feature type="region of interest" description="Disordered" evidence="1">
    <location>
        <begin position="1"/>
        <end position="22"/>
    </location>
</feature>
<dbReference type="Proteomes" id="UP001145021">
    <property type="component" value="Unassembled WGS sequence"/>
</dbReference>
<gene>
    <name evidence="2" type="ORF">LPJ64_000725</name>
</gene>
<organism evidence="2 3">
    <name type="scientific">Coemansia asiatica</name>
    <dbReference type="NCBI Taxonomy" id="1052880"/>
    <lineage>
        <taxon>Eukaryota</taxon>
        <taxon>Fungi</taxon>
        <taxon>Fungi incertae sedis</taxon>
        <taxon>Zoopagomycota</taxon>
        <taxon>Kickxellomycotina</taxon>
        <taxon>Kickxellomycetes</taxon>
        <taxon>Kickxellales</taxon>
        <taxon>Kickxellaceae</taxon>
        <taxon>Coemansia</taxon>
    </lineage>
</organism>
<dbReference type="InterPro" id="IPR029321">
    <property type="entry name" value="INTS2"/>
</dbReference>
<reference evidence="2" key="1">
    <citation type="submission" date="2022-07" db="EMBL/GenBank/DDBJ databases">
        <title>Phylogenomic reconstructions and comparative analyses of Kickxellomycotina fungi.</title>
        <authorList>
            <person name="Reynolds N.K."/>
            <person name="Stajich J.E."/>
            <person name="Barry K."/>
            <person name="Grigoriev I.V."/>
            <person name="Crous P."/>
            <person name="Smith M.E."/>
        </authorList>
    </citation>
    <scope>NUCLEOTIDE SEQUENCE</scope>
    <source>
        <strain evidence="2">NBRC 105413</strain>
    </source>
</reference>
<accession>A0A9W7XRD6</accession>